<evidence type="ECO:0000256" key="4">
    <source>
        <dbReference type="ARBA" id="ARBA00022827"/>
    </source>
</evidence>
<accession>A0A928ZVK1</accession>
<dbReference type="PANTHER" id="PTHR42913">
    <property type="entry name" value="APOPTOSIS-INDUCING FACTOR 1"/>
    <property type="match status" value="1"/>
</dbReference>
<evidence type="ECO:0000256" key="1">
    <source>
        <dbReference type="ARBA" id="ARBA00001974"/>
    </source>
</evidence>
<name>A0A928ZVK1_LEPEC</name>
<evidence type="ECO:0000256" key="3">
    <source>
        <dbReference type="ARBA" id="ARBA00022630"/>
    </source>
</evidence>
<dbReference type="GO" id="GO:0019646">
    <property type="term" value="P:aerobic electron transport chain"/>
    <property type="evidence" value="ECO:0007669"/>
    <property type="project" value="TreeGrafter"/>
</dbReference>
<dbReference type="PANTHER" id="PTHR42913:SF4">
    <property type="entry name" value="ALTERNATIVE NAD(P)H-UBIQUINONE OXIDOREDUCTASE C1, CHLOROPLASTIC_MITOCHONDRIAL"/>
    <property type="match status" value="1"/>
</dbReference>
<dbReference type="InterPro" id="IPR036188">
    <property type="entry name" value="FAD/NAD-bd_sf"/>
</dbReference>
<keyword evidence="4" id="KW-0274">FAD</keyword>
<evidence type="ECO:0000259" key="6">
    <source>
        <dbReference type="Pfam" id="PF07992"/>
    </source>
</evidence>
<evidence type="ECO:0000313" key="7">
    <source>
        <dbReference type="EMBL" id="MBE9068236.1"/>
    </source>
</evidence>
<evidence type="ECO:0000313" key="8">
    <source>
        <dbReference type="Proteomes" id="UP000615026"/>
    </source>
</evidence>
<dbReference type="Pfam" id="PF07992">
    <property type="entry name" value="Pyr_redox_2"/>
    <property type="match status" value="1"/>
</dbReference>
<comment type="caution">
    <text evidence="7">The sequence shown here is derived from an EMBL/GenBank/DDBJ whole genome shotgun (WGS) entry which is preliminary data.</text>
</comment>
<dbReference type="PRINTS" id="PR00368">
    <property type="entry name" value="FADPNR"/>
</dbReference>
<dbReference type="Gene3D" id="3.50.50.100">
    <property type="match status" value="1"/>
</dbReference>
<evidence type="ECO:0000256" key="2">
    <source>
        <dbReference type="ARBA" id="ARBA00005272"/>
    </source>
</evidence>
<dbReference type="PRINTS" id="PR00411">
    <property type="entry name" value="PNDRDTASEI"/>
</dbReference>
<comment type="cofactor">
    <cofactor evidence="1">
        <name>FAD</name>
        <dbReference type="ChEBI" id="CHEBI:57692"/>
    </cofactor>
</comment>
<keyword evidence="8" id="KW-1185">Reference proteome</keyword>
<keyword evidence="5" id="KW-0560">Oxidoreductase</keyword>
<dbReference type="AlphaFoldDB" id="A0A928ZVK1"/>
<dbReference type="GO" id="GO:0003955">
    <property type="term" value="F:NAD(P)H dehydrogenase (quinone) activity"/>
    <property type="evidence" value="ECO:0007669"/>
    <property type="project" value="TreeGrafter"/>
</dbReference>
<protein>
    <submittedName>
        <fullName evidence="7">FAD-dependent oxidoreductase</fullName>
    </submittedName>
</protein>
<sequence length="396" mass="43566">MPLALPQTWFKSHSTTAPPRIVIVGGGFGGLYTALYLQKYRHLKHGSLTLIEPRDRFLFTPLLYEVLTEELLLWEVAPFYKTLLAGTNIQWRQDWATHFDLAQQQVSLHQGEAVFYDYLVVATGAKTRQLPIPGIQEHAITFRSLADVVEVKTRLDHLAQTSAPVSVTVIGAGASGVELATKVADRLSGAKVRLVDRGAHVLRAFPKGLQRHAMGALMQRGVEIHLKTQVDAVGANSIGLNGTQYVNDLTLWATGTEPLPWLGSPINTNDQGQVWVRPTLQLGDYDNVFVIGDAAAQKHPTPNTAQAAYQAAATVAGSLANMARKRRPKRFRYLHLGDMLTLGKGTGGVWSFGISLAGRLGGIVRRVVYLHRMPTNRHRLKVARRALKELVGRFGL</sequence>
<dbReference type="InterPro" id="IPR023753">
    <property type="entry name" value="FAD/NAD-binding_dom"/>
</dbReference>
<reference evidence="7" key="1">
    <citation type="submission" date="2020-10" db="EMBL/GenBank/DDBJ databases">
        <authorList>
            <person name="Castelo-Branco R."/>
            <person name="Eusebio N."/>
            <person name="Adriana R."/>
            <person name="Vieira A."/>
            <person name="Brugerolle De Fraissinette N."/>
            <person name="Rezende De Castro R."/>
            <person name="Schneider M.P."/>
            <person name="Vasconcelos V."/>
            <person name="Leao P.N."/>
        </authorList>
    </citation>
    <scope>NUCLEOTIDE SEQUENCE</scope>
    <source>
        <strain evidence="7">LEGE 11479</strain>
    </source>
</reference>
<evidence type="ECO:0000256" key="5">
    <source>
        <dbReference type="ARBA" id="ARBA00023002"/>
    </source>
</evidence>
<gene>
    <name evidence="7" type="ORF">IQ260_16415</name>
</gene>
<feature type="domain" description="FAD/NAD(P)-binding" evidence="6">
    <location>
        <begin position="20"/>
        <end position="312"/>
    </location>
</feature>
<organism evidence="7 8">
    <name type="scientific">Leptolyngbya cf. ectocarpi LEGE 11479</name>
    <dbReference type="NCBI Taxonomy" id="1828722"/>
    <lineage>
        <taxon>Bacteria</taxon>
        <taxon>Bacillati</taxon>
        <taxon>Cyanobacteriota</taxon>
        <taxon>Cyanophyceae</taxon>
        <taxon>Leptolyngbyales</taxon>
        <taxon>Leptolyngbyaceae</taxon>
        <taxon>Leptolyngbya group</taxon>
        <taxon>Leptolyngbya</taxon>
    </lineage>
</organism>
<dbReference type="Proteomes" id="UP000615026">
    <property type="component" value="Unassembled WGS sequence"/>
</dbReference>
<dbReference type="InterPro" id="IPR051169">
    <property type="entry name" value="NADH-Q_oxidoreductase"/>
</dbReference>
<comment type="similarity">
    <text evidence="2">Belongs to the NADH dehydrogenase family.</text>
</comment>
<dbReference type="RefSeq" id="WP_193994183.1">
    <property type="nucleotide sequence ID" value="NZ_JADEXP010000150.1"/>
</dbReference>
<keyword evidence="3" id="KW-0285">Flavoprotein</keyword>
<dbReference type="EMBL" id="JADEXP010000150">
    <property type="protein sequence ID" value="MBE9068236.1"/>
    <property type="molecule type" value="Genomic_DNA"/>
</dbReference>
<dbReference type="SUPFAM" id="SSF51905">
    <property type="entry name" value="FAD/NAD(P)-binding domain"/>
    <property type="match status" value="1"/>
</dbReference>
<proteinExistence type="inferred from homology"/>